<dbReference type="Gene3D" id="1.10.1200.260">
    <property type="match status" value="1"/>
</dbReference>
<dbReference type="SUPFAM" id="SSF81324">
    <property type="entry name" value="Voltage-gated potassium channels"/>
    <property type="match status" value="1"/>
</dbReference>
<evidence type="ECO:0000313" key="17">
    <source>
        <dbReference type="EMBL" id="RTG83524.1"/>
    </source>
</evidence>
<evidence type="ECO:0000256" key="5">
    <source>
        <dbReference type="ARBA" id="ARBA00022692"/>
    </source>
</evidence>
<keyword evidence="5 15" id="KW-0812">Transmembrane</keyword>
<dbReference type="GO" id="GO:0005242">
    <property type="term" value="F:inward rectifier potassium channel activity"/>
    <property type="evidence" value="ECO:0007669"/>
    <property type="project" value="TreeGrafter"/>
</dbReference>
<feature type="transmembrane region" description="Helical" evidence="15">
    <location>
        <begin position="361"/>
        <end position="385"/>
    </location>
</feature>
<keyword evidence="6" id="KW-0631">Potassium channel</keyword>
<dbReference type="InterPro" id="IPR000595">
    <property type="entry name" value="cNMP-bd_dom"/>
</dbReference>
<dbReference type="GO" id="GO:0005886">
    <property type="term" value="C:plasma membrane"/>
    <property type="evidence" value="ECO:0007669"/>
    <property type="project" value="UniProtKB-SubCell"/>
</dbReference>
<evidence type="ECO:0000256" key="15">
    <source>
        <dbReference type="SAM" id="Phobius"/>
    </source>
</evidence>
<dbReference type="InterPro" id="IPR014710">
    <property type="entry name" value="RmlC-like_jellyroll"/>
</dbReference>
<feature type="region of interest" description="Disordered" evidence="14">
    <location>
        <begin position="794"/>
        <end position="815"/>
    </location>
</feature>
<evidence type="ECO:0000256" key="8">
    <source>
        <dbReference type="ARBA" id="ARBA00022958"/>
    </source>
</evidence>
<dbReference type="Pfam" id="PF13426">
    <property type="entry name" value="PAS_9"/>
    <property type="match status" value="1"/>
</dbReference>
<keyword evidence="2" id="KW-0813">Transport</keyword>
<evidence type="ECO:0000256" key="13">
    <source>
        <dbReference type="SAM" id="Coils"/>
    </source>
</evidence>
<protein>
    <submittedName>
        <fullName evidence="17">Potassium voltage-gated channel Eag-related subfamily H member 2</fullName>
    </submittedName>
</protein>
<keyword evidence="18" id="KW-1185">Reference proteome</keyword>
<dbReference type="Pfam" id="PF00520">
    <property type="entry name" value="Ion_trans"/>
    <property type="match status" value="1"/>
</dbReference>
<dbReference type="Proteomes" id="UP000290809">
    <property type="component" value="Unassembled WGS sequence"/>
</dbReference>
<dbReference type="InterPro" id="IPR003938">
    <property type="entry name" value="K_chnl_volt-dep_EAG/ELK/ERG"/>
</dbReference>
<evidence type="ECO:0000259" key="16">
    <source>
        <dbReference type="PROSITE" id="PS50042"/>
    </source>
</evidence>
<feature type="coiled-coil region" evidence="13">
    <location>
        <begin position="1013"/>
        <end position="1040"/>
    </location>
</feature>
<keyword evidence="3" id="KW-1003">Cell membrane</keyword>
<evidence type="ECO:0000256" key="1">
    <source>
        <dbReference type="ARBA" id="ARBA00004651"/>
    </source>
</evidence>
<dbReference type="AlphaFoldDB" id="A0A430Q773"/>
<evidence type="ECO:0000256" key="14">
    <source>
        <dbReference type="SAM" id="MobiDB-lite"/>
    </source>
</evidence>
<keyword evidence="13" id="KW-0175">Coiled coil</keyword>
<dbReference type="InterPro" id="IPR003967">
    <property type="entry name" value="K_chnl_volt-dep_ERG"/>
</dbReference>
<keyword evidence="4" id="KW-0633">Potassium transport</keyword>
<dbReference type="SUPFAM" id="SSF55785">
    <property type="entry name" value="PYP-like sensor domain (PAS domain)"/>
    <property type="match status" value="1"/>
</dbReference>
<dbReference type="PRINTS" id="PR01463">
    <property type="entry name" value="EAGCHANLFMLY"/>
</dbReference>
<dbReference type="Gene3D" id="2.60.120.10">
    <property type="entry name" value="Jelly Rolls"/>
    <property type="match status" value="1"/>
</dbReference>
<feature type="transmembrane region" description="Helical" evidence="15">
    <location>
        <begin position="508"/>
        <end position="534"/>
    </location>
</feature>
<dbReference type="GO" id="GO:0042391">
    <property type="term" value="P:regulation of membrane potential"/>
    <property type="evidence" value="ECO:0007669"/>
    <property type="project" value="TreeGrafter"/>
</dbReference>
<dbReference type="FunFam" id="1.10.1200.260:FF:000001">
    <property type="entry name" value="Potassium voltage-gated channel subfamily H member 7"/>
    <property type="match status" value="1"/>
</dbReference>
<dbReference type="InterPro" id="IPR018490">
    <property type="entry name" value="cNMP-bd_dom_sf"/>
</dbReference>
<evidence type="ECO:0000256" key="10">
    <source>
        <dbReference type="ARBA" id="ARBA00023065"/>
    </source>
</evidence>
<evidence type="ECO:0000256" key="3">
    <source>
        <dbReference type="ARBA" id="ARBA00022475"/>
    </source>
</evidence>
<evidence type="ECO:0000256" key="6">
    <source>
        <dbReference type="ARBA" id="ARBA00022826"/>
    </source>
</evidence>
<name>A0A430Q773_SCHBO</name>
<reference evidence="17 18" key="1">
    <citation type="journal article" date="2019" name="PLoS Pathog.">
        <title>Genome sequence of the bovine parasite Schistosoma bovis Tanzania.</title>
        <authorList>
            <person name="Oey H."/>
            <person name="Zakrzewski M."/>
            <person name="Gobert G."/>
            <person name="Gravermann K."/>
            <person name="Stoye J."/>
            <person name="Jones M."/>
            <person name="Mcmanus D."/>
            <person name="Krause L."/>
        </authorList>
    </citation>
    <scope>NUCLEOTIDE SEQUENCE [LARGE SCALE GENOMIC DNA]</scope>
    <source>
        <strain evidence="17 18">TAN1997</strain>
    </source>
</reference>
<evidence type="ECO:0000256" key="4">
    <source>
        <dbReference type="ARBA" id="ARBA00022538"/>
    </source>
</evidence>
<dbReference type="FunFam" id="1.10.287.70:FF:000554">
    <property type="entry name" value="Uncharacterized protein"/>
    <property type="match status" value="1"/>
</dbReference>
<dbReference type="PANTHER" id="PTHR10217:SF548">
    <property type="entry name" value="GH12235P"/>
    <property type="match status" value="1"/>
</dbReference>
<feature type="transmembrane region" description="Helical" evidence="15">
    <location>
        <begin position="605"/>
        <end position="626"/>
    </location>
</feature>
<keyword evidence="11 15" id="KW-0472">Membrane</keyword>
<dbReference type="InterPro" id="IPR005821">
    <property type="entry name" value="Ion_trans_dom"/>
</dbReference>
<dbReference type="CDD" id="cd00130">
    <property type="entry name" value="PAS"/>
    <property type="match status" value="1"/>
</dbReference>
<accession>A0A430Q773</accession>
<proteinExistence type="predicted"/>
<feature type="transmembrane region" description="Helical" evidence="15">
    <location>
        <begin position="574"/>
        <end position="593"/>
    </location>
</feature>
<dbReference type="PROSITE" id="PS50042">
    <property type="entry name" value="CNMP_BINDING_3"/>
    <property type="match status" value="1"/>
</dbReference>
<keyword evidence="12" id="KW-0407">Ion channel</keyword>
<dbReference type="InterPro" id="IPR035965">
    <property type="entry name" value="PAS-like_dom_sf"/>
</dbReference>
<evidence type="ECO:0000313" key="18">
    <source>
        <dbReference type="Proteomes" id="UP000290809"/>
    </source>
</evidence>
<keyword evidence="9 15" id="KW-1133">Transmembrane helix</keyword>
<feature type="domain" description="Cyclic nucleotide-binding" evidence="16">
    <location>
        <begin position="692"/>
        <end position="748"/>
    </location>
</feature>
<keyword evidence="7" id="KW-0851">Voltage-gated channel</keyword>
<dbReference type="Gene3D" id="1.10.287.70">
    <property type="match status" value="1"/>
</dbReference>
<dbReference type="PANTHER" id="PTHR10217">
    <property type="entry name" value="VOLTAGE AND LIGAND GATED POTASSIUM CHANNEL"/>
    <property type="match status" value="1"/>
</dbReference>
<dbReference type="GO" id="GO:0034702">
    <property type="term" value="C:monoatomic ion channel complex"/>
    <property type="evidence" value="ECO:0007669"/>
    <property type="project" value="UniProtKB-KW"/>
</dbReference>
<sequence length="1050" mass="118388">MPIKRGHVAPQNTFIDTLIQKFDSQGNDFLRVLTHFIRSSNIISNNHCFAGRKFLIANAVLPGAPIIFCNDEFCSLCGYSRAQILRRSAALEFLYGPSTSFASIKDLKTALSDYEEKVIMAILCNKSGNQFICQITVAPVRNAEGQVRLYILTFVVNSEFRKTKSTNLPSKTSLTNDRKTSKNYQRQLCCIPVNDTVGEESRTISQLTNVHDHKDELEQPISRCELENSTSANSTERDLSCTCLMQPGELKQPLPRSNSLVSISPNVPKEPKRGRNYLVCRGHSIVSTSSHMSRGNSLVGLSRGCGGIVVNTDSWNASRRHVSEKVAEMLSMGPELNPEQKLHSPRIHPFTLKHYGPIKAVWDWLVLLFVIYTAVFTPYAAAFLLPDAKRKRRHNDGWGRYSGLTSYQNPLQIIDLFVDIMFIVDIFINFRTTYVNRNDELISHPGQIAIHYFKVNSLGKQFVTYEITDIVKLVESLFIMATLIGLLKTARLLRLVRVVRKLDRYSEYGAAVLLLLMATFVLIAHWLACIWYAIGNVERQQFNVRIGWLDQLAEQIKQPFGNRSTLGPSIKSKYITALYFTFSSLTSVGFGNVSPNTNSEKIFSVCVMLVGSLMYAGIFGHVSAIIQRLYSGTARYHAQMVRVKEFIRFHQIPNPLKRRLEEFFQHAWSYTNGIDMNLVLRSFPEYASQGCLRALALKLKTTHVPPGDTLVHKGDVLNFLCFIARGSIEIMIGCDILAVLGQGDVFGENPTDFISMGQSKYNYSDPCILNPELIQPSDKPVKYSSSKHISISHQTNADVGDNNNDADDNGGVSNDNSDYEEDFDECFQLHEINVFNIFFLPQSIKLNSYPIAWNDNLLISNLVDLIDELLFINLIFFVDIRNIHSMPFIDCYSNDQSPIVRTKPLINPNISSTKSFEQINRYNNIYTCDPNVFSFTNDNNNELDVVGLSSRNKIMYYPIHDKQSIVEDSADTSQPSSAITHPIHSLINNSKPCEGSNPVENQSLGRISSSDIIVNLLTRLSSMENNLLSLEKKLNTELNQLSQLIDIYSS</sequence>
<dbReference type="CDD" id="cd00038">
    <property type="entry name" value="CAP_ED"/>
    <property type="match status" value="1"/>
</dbReference>
<dbReference type="SMART" id="SM00100">
    <property type="entry name" value="cNMP"/>
    <property type="match status" value="1"/>
</dbReference>
<dbReference type="STRING" id="6184.A0A430Q773"/>
<dbReference type="SUPFAM" id="SSF51206">
    <property type="entry name" value="cAMP-binding domain-like"/>
    <property type="match status" value="1"/>
</dbReference>
<dbReference type="EMBL" id="QMKO01002432">
    <property type="protein sequence ID" value="RTG83524.1"/>
    <property type="molecule type" value="Genomic_DNA"/>
</dbReference>
<dbReference type="PRINTS" id="PR01470">
    <property type="entry name" value="ERGCHANNEL"/>
</dbReference>
<dbReference type="InterPro" id="IPR050818">
    <property type="entry name" value="KCNH_animal-type"/>
</dbReference>
<organism evidence="17 18">
    <name type="scientific">Schistosoma bovis</name>
    <name type="common">Blood fluke</name>
    <dbReference type="NCBI Taxonomy" id="6184"/>
    <lineage>
        <taxon>Eukaryota</taxon>
        <taxon>Metazoa</taxon>
        <taxon>Spiralia</taxon>
        <taxon>Lophotrochozoa</taxon>
        <taxon>Platyhelminthes</taxon>
        <taxon>Trematoda</taxon>
        <taxon>Digenea</taxon>
        <taxon>Strigeidida</taxon>
        <taxon>Schistosomatoidea</taxon>
        <taxon>Schistosomatidae</taxon>
        <taxon>Schistosoma</taxon>
    </lineage>
</organism>
<gene>
    <name evidence="17" type="ORF">DC041_0000293</name>
</gene>
<evidence type="ECO:0000256" key="12">
    <source>
        <dbReference type="ARBA" id="ARBA00023303"/>
    </source>
</evidence>
<evidence type="ECO:0000256" key="9">
    <source>
        <dbReference type="ARBA" id="ARBA00022989"/>
    </source>
</evidence>
<comment type="caution">
    <text evidence="17">The sequence shown here is derived from an EMBL/GenBank/DDBJ whole genome shotgun (WGS) entry which is preliminary data.</text>
</comment>
<comment type="subcellular location">
    <subcellularLocation>
        <location evidence="1">Cell membrane</location>
        <topology evidence="1">Multi-pass membrane protein</topology>
    </subcellularLocation>
</comment>
<keyword evidence="8" id="KW-0630">Potassium</keyword>
<dbReference type="InterPro" id="IPR000014">
    <property type="entry name" value="PAS"/>
</dbReference>
<keyword evidence="10" id="KW-0406">Ion transport</keyword>
<evidence type="ECO:0000256" key="7">
    <source>
        <dbReference type="ARBA" id="ARBA00022882"/>
    </source>
</evidence>
<dbReference type="Gene3D" id="3.30.450.20">
    <property type="entry name" value="PAS domain"/>
    <property type="match status" value="1"/>
</dbReference>
<evidence type="ECO:0000256" key="2">
    <source>
        <dbReference type="ARBA" id="ARBA00022448"/>
    </source>
</evidence>
<evidence type="ECO:0000256" key="11">
    <source>
        <dbReference type="ARBA" id="ARBA00023136"/>
    </source>
</evidence>